<dbReference type="GO" id="GO:0004853">
    <property type="term" value="F:uroporphyrinogen decarboxylase activity"/>
    <property type="evidence" value="ECO:0007669"/>
    <property type="project" value="InterPro"/>
</dbReference>
<gene>
    <name evidence="2" type="ORF">JF888_03235</name>
</gene>
<evidence type="ECO:0000259" key="1">
    <source>
        <dbReference type="Pfam" id="PF01208"/>
    </source>
</evidence>
<dbReference type="PANTHER" id="PTHR47099:SF1">
    <property type="entry name" value="METHYLCOBAMIDE:COM METHYLTRANSFERASE MTBA"/>
    <property type="match status" value="1"/>
</dbReference>
<evidence type="ECO:0000313" key="2">
    <source>
        <dbReference type="EMBL" id="MBJ7602197.1"/>
    </source>
</evidence>
<dbReference type="SUPFAM" id="SSF51726">
    <property type="entry name" value="UROD/MetE-like"/>
    <property type="match status" value="1"/>
</dbReference>
<dbReference type="PANTHER" id="PTHR47099">
    <property type="entry name" value="METHYLCOBAMIDE:COM METHYLTRANSFERASE MTBA"/>
    <property type="match status" value="1"/>
</dbReference>
<evidence type="ECO:0000313" key="3">
    <source>
        <dbReference type="Proteomes" id="UP000620075"/>
    </source>
</evidence>
<dbReference type="InterPro" id="IPR038071">
    <property type="entry name" value="UROD/MetE-like_sf"/>
</dbReference>
<sequence>MRSIDRVKAAIAGEAVDRPPGGAWGHTYREEWSPEELARVTIERARRHGWDFVKLQPRATFFAEAFGNRYHPSGHRLKGPVLDHAAVSSPQDWAELRLVNQSAFDDQINALQLVVKGLGREVPVIQTVFSPMSAASYLVDRDSRRLIRELRQQPDVVLPGLEKIATALIDFSRRSVEAGASGVFYAISHLATPDAMPRHVYEQLLLPLDRKVLSALPNAAWFNVLHLCGGRQTVEIARELPVQVLSYSRHGRGNPSLAEAQERSGKAVLGGVEQRQTLLAGPDQAVRDQVREAVRETGGRRFLLGPGCSVPPRAKPERLDVMMQALAG</sequence>
<accession>A0A934NGI4</accession>
<dbReference type="InterPro" id="IPR052024">
    <property type="entry name" value="Methanogen_methyltrans"/>
</dbReference>
<name>A0A934NGI4_9BACT</name>
<dbReference type="InterPro" id="IPR000257">
    <property type="entry name" value="Uroporphyrinogen_deCOase"/>
</dbReference>
<dbReference type="Pfam" id="PF01208">
    <property type="entry name" value="URO-D"/>
    <property type="match status" value="1"/>
</dbReference>
<dbReference type="EMBL" id="JAEKNQ010000016">
    <property type="protein sequence ID" value="MBJ7602197.1"/>
    <property type="molecule type" value="Genomic_DNA"/>
</dbReference>
<organism evidence="2 3">
    <name type="scientific">Candidatus Dormiibacter inghamiae</name>
    <dbReference type="NCBI Taxonomy" id="3127013"/>
    <lineage>
        <taxon>Bacteria</taxon>
        <taxon>Bacillati</taxon>
        <taxon>Candidatus Dormiibacterota</taxon>
        <taxon>Candidatus Dormibacteria</taxon>
        <taxon>Candidatus Dormibacterales</taxon>
        <taxon>Candidatus Dormibacteraceae</taxon>
        <taxon>Candidatus Dormiibacter</taxon>
    </lineage>
</organism>
<reference evidence="2 3" key="1">
    <citation type="submission" date="2020-10" db="EMBL/GenBank/DDBJ databases">
        <title>Ca. Dormibacterota MAGs.</title>
        <authorList>
            <person name="Montgomery K."/>
        </authorList>
    </citation>
    <scope>NUCLEOTIDE SEQUENCE [LARGE SCALE GENOMIC DNA]</scope>
    <source>
        <strain evidence="2">SC8811_S16_3</strain>
    </source>
</reference>
<dbReference type="GO" id="GO:0006779">
    <property type="term" value="P:porphyrin-containing compound biosynthetic process"/>
    <property type="evidence" value="ECO:0007669"/>
    <property type="project" value="InterPro"/>
</dbReference>
<dbReference type="Gene3D" id="3.20.20.210">
    <property type="match status" value="1"/>
</dbReference>
<protein>
    <recommendedName>
        <fullName evidence="1">Uroporphyrinogen decarboxylase (URO-D) domain-containing protein</fullName>
    </recommendedName>
</protein>
<dbReference type="Proteomes" id="UP000620075">
    <property type="component" value="Unassembled WGS sequence"/>
</dbReference>
<dbReference type="AlphaFoldDB" id="A0A934NGI4"/>
<comment type="caution">
    <text evidence="2">The sequence shown here is derived from an EMBL/GenBank/DDBJ whole genome shotgun (WGS) entry which is preliminary data.</text>
</comment>
<feature type="domain" description="Uroporphyrinogen decarboxylase (URO-D)" evidence="1">
    <location>
        <begin position="33"/>
        <end position="326"/>
    </location>
</feature>
<dbReference type="RefSeq" id="WP_338176598.1">
    <property type="nucleotide sequence ID" value="NZ_JAEKNQ010000016.1"/>
</dbReference>
<proteinExistence type="predicted"/>